<sequence length="429" mass="48950">MSANTLMFLPVDEFASLILGSLLILLFVLFRYKVSSLPPGSSGGLFGCKVPQFQPWKTFYEWNKQYGPVVSFRLGTKRVIVLGTVKAATDLLVVRGNIYSGRPRSIVASIIPLASVPIPYSQETCRHEIYSGVMRGMSDGPQYRKWKTLMQSGPSNTAALNYQRLQSIESFLLLRYLLQDEDPLQYKDRLRRFAISIVCCVAYGRRIKILDHEIVVNNVKTGIYFGKISVPGKFLVDLWPVLLYLPKFLQWFRWVPERRRAVDTKMYLSLLDDLKHQMQVGTAHTSVDTHGLEKQEQFGLTDVETAYALSAPWAAGTGTTMATIEVFLCAEHPYEFMTVSTKDETRSTVAMQLYPAAMKKPQAEIDSVIGSGRMPDFKDFDALPYVQAVIKELMRHVFLVFFSTRYDETKVALHRTYRRPTRCDRRQCV</sequence>
<dbReference type="PRINTS" id="PR00463">
    <property type="entry name" value="EP450I"/>
</dbReference>
<evidence type="ECO:0000256" key="7">
    <source>
        <dbReference type="ARBA" id="ARBA00023004"/>
    </source>
</evidence>
<dbReference type="PANTHER" id="PTHR46300">
    <property type="entry name" value="P450, PUTATIVE (EUROFUNG)-RELATED-RELATED"/>
    <property type="match status" value="1"/>
</dbReference>
<feature type="transmembrane region" description="Helical" evidence="9">
    <location>
        <begin position="14"/>
        <end position="32"/>
    </location>
</feature>
<dbReference type="GeneID" id="66100418"/>
<dbReference type="InterPro" id="IPR002401">
    <property type="entry name" value="Cyt_P450_E_grp-I"/>
</dbReference>
<evidence type="ECO:0000256" key="3">
    <source>
        <dbReference type="ARBA" id="ARBA00010617"/>
    </source>
</evidence>
<proteinExistence type="inferred from homology"/>
<dbReference type="InterPro" id="IPR050364">
    <property type="entry name" value="Cytochrome_P450_fung"/>
</dbReference>
<dbReference type="InterPro" id="IPR001128">
    <property type="entry name" value="Cyt_P450"/>
</dbReference>
<gene>
    <name evidence="10" type="ORF">BT62DRAFT_1013912</name>
</gene>
<dbReference type="InterPro" id="IPR036396">
    <property type="entry name" value="Cyt_P450_sf"/>
</dbReference>
<comment type="cofactor">
    <cofactor evidence="1">
        <name>heme</name>
        <dbReference type="ChEBI" id="CHEBI:30413"/>
    </cofactor>
</comment>
<evidence type="ECO:0000313" key="10">
    <source>
        <dbReference type="EMBL" id="KAG7439465.1"/>
    </source>
</evidence>
<keyword evidence="8" id="KW-0503">Monooxygenase</keyword>
<evidence type="ECO:0000313" key="11">
    <source>
        <dbReference type="Proteomes" id="UP000812287"/>
    </source>
</evidence>
<dbReference type="AlphaFoldDB" id="A0A9P7VF90"/>
<reference evidence="10" key="1">
    <citation type="submission" date="2020-11" db="EMBL/GenBank/DDBJ databases">
        <title>Adaptations for nitrogen fixation in a non-lichenized fungal sporocarp promotes dispersal by wood-feeding termites.</title>
        <authorList>
            <consortium name="DOE Joint Genome Institute"/>
            <person name="Koch R.A."/>
            <person name="Yoon G."/>
            <person name="Arayal U."/>
            <person name="Lail K."/>
            <person name="Amirebrahimi M."/>
            <person name="Labutti K."/>
            <person name="Lipzen A."/>
            <person name="Riley R."/>
            <person name="Barry K."/>
            <person name="Henrissat B."/>
            <person name="Grigoriev I.V."/>
            <person name="Herr J.R."/>
            <person name="Aime M.C."/>
        </authorList>
    </citation>
    <scope>NUCLEOTIDE SEQUENCE</scope>
    <source>
        <strain evidence="10">MCA 3950</strain>
    </source>
</reference>
<evidence type="ECO:0000256" key="1">
    <source>
        <dbReference type="ARBA" id="ARBA00001971"/>
    </source>
</evidence>
<keyword evidence="9" id="KW-0472">Membrane</keyword>
<accession>A0A9P7VF90</accession>
<dbReference type="Proteomes" id="UP000812287">
    <property type="component" value="Unassembled WGS sequence"/>
</dbReference>
<keyword evidence="6" id="KW-0560">Oxidoreductase</keyword>
<name>A0A9P7VF90_9AGAR</name>
<dbReference type="SUPFAM" id="SSF48264">
    <property type="entry name" value="Cytochrome P450"/>
    <property type="match status" value="1"/>
</dbReference>
<dbReference type="RefSeq" id="XP_043032965.1">
    <property type="nucleotide sequence ID" value="XM_043178131.1"/>
</dbReference>
<evidence type="ECO:0000256" key="8">
    <source>
        <dbReference type="ARBA" id="ARBA00023033"/>
    </source>
</evidence>
<organism evidence="10 11">
    <name type="scientific">Guyanagaster necrorhizus</name>
    <dbReference type="NCBI Taxonomy" id="856835"/>
    <lineage>
        <taxon>Eukaryota</taxon>
        <taxon>Fungi</taxon>
        <taxon>Dikarya</taxon>
        <taxon>Basidiomycota</taxon>
        <taxon>Agaricomycotina</taxon>
        <taxon>Agaricomycetes</taxon>
        <taxon>Agaricomycetidae</taxon>
        <taxon>Agaricales</taxon>
        <taxon>Marasmiineae</taxon>
        <taxon>Physalacriaceae</taxon>
        <taxon>Guyanagaster</taxon>
    </lineage>
</organism>
<protein>
    <submittedName>
        <fullName evidence="10">Cytochrome P450</fullName>
    </submittedName>
</protein>
<dbReference type="EMBL" id="MU250593">
    <property type="protein sequence ID" value="KAG7439465.1"/>
    <property type="molecule type" value="Genomic_DNA"/>
</dbReference>
<dbReference type="GO" id="GO:0005506">
    <property type="term" value="F:iron ion binding"/>
    <property type="evidence" value="ECO:0007669"/>
    <property type="project" value="InterPro"/>
</dbReference>
<keyword evidence="5" id="KW-0479">Metal-binding</keyword>
<keyword evidence="9" id="KW-1133">Transmembrane helix</keyword>
<dbReference type="OrthoDB" id="1055148at2759"/>
<keyword evidence="7" id="KW-0408">Iron</keyword>
<dbReference type="Gene3D" id="1.10.630.10">
    <property type="entry name" value="Cytochrome P450"/>
    <property type="match status" value="1"/>
</dbReference>
<evidence type="ECO:0000256" key="6">
    <source>
        <dbReference type="ARBA" id="ARBA00023002"/>
    </source>
</evidence>
<keyword evidence="11" id="KW-1185">Reference proteome</keyword>
<dbReference type="GO" id="GO:0016705">
    <property type="term" value="F:oxidoreductase activity, acting on paired donors, with incorporation or reduction of molecular oxygen"/>
    <property type="evidence" value="ECO:0007669"/>
    <property type="project" value="InterPro"/>
</dbReference>
<comment type="pathway">
    <text evidence="2">Secondary metabolite biosynthesis.</text>
</comment>
<evidence type="ECO:0000256" key="4">
    <source>
        <dbReference type="ARBA" id="ARBA00022617"/>
    </source>
</evidence>
<evidence type="ECO:0000256" key="5">
    <source>
        <dbReference type="ARBA" id="ARBA00022723"/>
    </source>
</evidence>
<evidence type="ECO:0000256" key="9">
    <source>
        <dbReference type="SAM" id="Phobius"/>
    </source>
</evidence>
<dbReference type="PANTHER" id="PTHR46300:SF4">
    <property type="entry name" value="CYTOCHROME P450 98A3"/>
    <property type="match status" value="1"/>
</dbReference>
<dbReference type="Pfam" id="PF00067">
    <property type="entry name" value="p450"/>
    <property type="match status" value="1"/>
</dbReference>
<comment type="similarity">
    <text evidence="3">Belongs to the cytochrome P450 family.</text>
</comment>
<comment type="caution">
    <text evidence="10">The sequence shown here is derived from an EMBL/GenBank/DDBJ whole genome shotgun (WGS) entry which is preliminary data.</text>
</comment>
<keyword evidence="9" id="KW-0812">Transmembrane</keyword>
<keyword evidence="4" id="KW-0349">Heme</keyword>
<dbReference type="GO" id="GO:0020037">
    <property type="term" value="F:heme binding"/>
    <property type="evidence" value="ECO:0007669"/>
    <property type="project" value="InterPro"/>
</dbReference>
<dbReference type="GO" id="GO:0004497">
    <property type="term" value="F:monooxygenase activity"/>
    <property type="evidence" value="ECO:0007669"/>
    <property type="project" value="UniProtKB-KW"/>
</dbReference>
<dbReference type="GO" id="GO:0016020">
    <property type="term" value="C:membrane"/>
    <property type="evidence" value="ECO:0007669"/>
    <property type="project" value="UniProtKB-SubCell"/>
</dbReference>
<evidence type="ECO:0000256" key="2">
    <source>
        <dbReference type="ARBA" id="ARBA00005179"/>
    </source>
</evidence>